<accession>A0A1D1UGR7</accession>
<keyword evidence="2" id="KW-0732">Signal</keyword>
<proteinExistence type="predicted"/>
<feature type="transmembrane region" description="Helical" evidence="1">
    <location>
        <begin position="601"/>
        <end position="622"/>
    </location>
</feature>
<evidence type="ECO:0000313" key="5">
    <source>
        <dbReference type="Proteomes" id="UP000186922"/>
    </source>
</evidence>
<evidence type="ECO:0000259" key="3">
    <source>
        <dbReference type="SMART" id="SM00703"/>
    </source>
</evidence>
<dbReference type="Proteomes" id="UP000186922">
    <property type="component" value="Unassembled WGS sequence"/>
</dbReference>
<feature type="chain" id="PRO_5008897214" description="Nose resistant-to-fluoxetine protein N-terminal domain-containing protein" evidence="2">
    <location>
        <begin position="19"/>
        <end position="762"/>
    </location>
</feature>
<comment type="caution">
    <text evidence="4">The sequence shown here is derived from an EMBL/GenBank/DDBJ whole genome shotgun (WGS) entry which is preliminary data.</text>
</comment>
<dbReference type="EMBL" id="BDGG01000001">
    <property type="protein sequence ID" value="GAU88661.1"/>
    <property type="molecule type" value="Genomic_DNA"/>
</dbReference>
<feature type="transmembrane region" description="Helical" evidence="1">
    <location>
        <begin position="668"/>
        <end position="696"/>
    </location>
</feature>
<feature type="transmembrane region" description="Helical" evidence="1">
    <location>
        <begin position="570"/>
        <end position="589"/>
    </location>
</feature>
<keyword evidence="1" id="KW-0472">Membrane</keyword>
<feature type="transmembrane region" description="Helical" evidence="1">
    <location>
        <begin position="419"/>
        <end position="436"/>
    </location>
</feature>
<feature type="domain" description="Nose resistant-to-fluoxetine protein N-terminal" evidence="3">
    <location>
        <begin position="76"/>
        <end position="224"/>
    </location>
</feature>
<feature type="transmembrane region" description="Helical" evidence="1">
    <location>
        <begin position="708"/>
        <end position="732"/>
    </location>
</feature>
<name>A0A1D1UGR7_RAMVA</name>
<feature type="transmembrane region" description="Helical" evidence="1">
    <location>
        <begin position="509"/>
        <end position="527"/>
    </location>
</feature>
<feature type="transmembrane region" description="Helical" evidence="1">
    <location>
        <begin position="480"/>
        <end position="502"/>
    </location>
</feature>
<protein>
    <recommendedName>
        <fullName evidence="3">Nose resistant-to-fluoxetine protein N-terminal domain-containing protein</fullName>
    </recommendedName>
</protein>
<dbReference type="Pfam" id="PF20146">
    <property type="entry name" value="NRF"/>
    <property type="match status" value="1"/>
</dbReference>
<dbReference type="AlphaFoldDB" id="A0A1D1UGR7"/>
<feature type="transmembrane region" description="Helical" evidence="1">
    <location>
        <begin position="233"/>
        <end position="253"/>
    </location>
</feature>
<sequence length="762" mass="84080">MHPAIWLPFLVGIAVSGAHEHVPHPEGQVGNYYHALRTYRHLGTSITALLTHLLSGTASGTETLQSSAAPSFPNVSQPCLEQIFVVVGQINPSHPPPEWVIRFLDAQAKPPSSIMEGNIAWFGGFHECMNLTTTYQDATTYRKDFMGQYCLVTVGVDEPVMREKSSLFPPIEKALRAGICVPGACSIEDVHNLVDFGLDIVKGKYPEVIVYMPNVSVLDVHCPQREIPRSAGAIIVIVVMVVLAALVFAGTTYDVLTNGVFGQNDGFLVESSLTTTSKYTTLLPPEAVIASEPELEVTNGRGLFGRILLCFSVLLHTKRMFRTHRVMNELPWLHGIRVLSMFWIILGQTYGMGIPLYDNLAIIPDFMKQSFSQIIIQSVFTIDTFLFISGFLTAYHFLNGLATGGFSGFRLVRLYVSRYFRLFPAYMVVLGIYATLTKHITTGPLWPQDEVLLGNCSNLAWTNAFYINNLVQPERMCMPWTWYIAIDFQLFVVAPFVVLALFTFWRIGLALCGAGVLIAVVAAGVISKLKELPPSLMGFGFGNSSGSSDITALTTMDQELTLRFFTSHLITTYTRAAPYFIGIAAAHFLKDPPNVRRVSSLALGAGWALALTGMGLVVFGLLPGFNGYPLSVDAAAAFNSLSHVVWAASLAWIFYSCITSSVKVVEHVLGWSAWIPISTMSYSVFLVSPIVISAYYLSRESTIHFSHYNAWILFLGNLAMCLIAGFVIYILVEAPMRSLTKHILTRRRGRSVVIEDTTTERI</sequence>
<dbReference type="GO" id="GO:0016747">
    <property type="term" value="F:acyltransferase activity, transferring groups other than amino-acyl groups"/>
    <property type="evidence" value="ECO:0007669"/>
    <property type="project" value="InterPro"/>
</dbReference>
<evidence type="ECO:0000256" key="2">
    <source>
        <dbReference type="SAM" id="SignalP"/>
    </source>
</evidence>
<feature type="transmembrane region" description="Helical" evidence="1">
    <location>
        <begin position="333"/>
        <end position="354"/>
    </location>
</feature>
<evidence type="ECO:0000313" key="4">
    <source>
        <dbReference type="EMBL" id="GAU88661.1"/>
    </source>
</evidence>
<keyword evidence="5" id="KW-1185">Reference proteome</keyword>
<keyword evidence="1" id="KW-1133">Transmembrane helix</keyword>
<dbReference type="PANTHER" id="PTHR11161">
    <property type="entry name" value="O-ACYLTRANSFERASE"/>
    <property type="match status" value="1"/>
</dbReference>
<dbReference type="Pfam" id="PF01757">
    <property type="entry name" value="Acyl_transf_3"/>
    <property type="match status" value="1"/>
</dbReference>
<gene>
    <name evidence="4" type="primary">RvY_01312-1</name>
    <name evidence="4" type="synonym">RvY_01312.1</name>
    <name evidence="4" type="ORF">RvY_01312</name>
</gene>
<organism evidence="4 5">
    <name type="scientific">Ramazzottius varieornatus</name>
    <name type="common">Water bear</name>
    <name type="synonym">Tardigrade</name>
    <dbReference type="NCBI Taxonomy" id="947166"/>
    <lineage>
        <taxon>Eukaryota</taxon>
        <taxon>Metazoa</taxon>
        <taxon>Ecdysozoa</taxon>
        <taxon>Tardigrada</taxon>
        <taxon>Eutardigrada</taxon>
        <taxon>Parachela</taxon>
        <taxon>Hypsibioidea</taxon>
        <taxon>Ramazzottiidae</taxon>
        <taxon>Ramazzottius</taxon>
    </lineage>
</organism>
<dbReference type="InterPro" id="IPR002656">
    <property type="entry name" value="Acyl_transf_3_dom"/>
</dbReference>
<feature type="transmembrane region" description="Helical" evidence="1">
    <location>
        <begin position="374"/>
        <end position="398"/>
    </location>
</feature>
<feature type="transmembrane region" description="Helical" evidence="1">
    <location>
        <begin position="634"/>
        <end position="656"/>
    </location>
</feature>
<feature type="signal peptide" evidence="2">
    <location>
        <begin position="1"/>
        <end position="18"/>
    </location>
</feature>
<reference evidence="4 5" key="1">
    <citation type="journal article" date="2016" name="Nat. Commun.">
        <title>Extremotolerant tardigrade genome and improved radiotolerance of human cultured cells by tardigrade-unique protein.</title>
        <authorList>
            <person name="Hashimoto T."/>
            <person name="Horikawa D.D."/>
            <person name="Saito Y."/>
            <person name="Kuwahara H."/>
            <person name="Kozuka-Hata H."/>
            <person name="Shin-I T."/>
            <person name="Minakuchi Y."/>
            <person name="Ohishi K."/>
            <person name="Motoyama A."/>
            <person name="Aizu T."/>
            <person name="Enomoto A."/>
            <person name="Kondo K."/>
            <person name="Tanaka S."/>
            <person name="Hara Y."/>
            <person name="Koshikawa S."/>
            <person name="Sagara H."/>
            <person name="Miura T."/>
            <person name="Yokobori S."/>
            <person name="Miyagawa K."/>
            <person name="Suzuki Y."/>
            <person name="Kubo T."/>
            <person name="Oyama M."/>
            <person name="Kohara Y."/>
            <person name="Fujiyama A."/>
            <person name="Arakawa K."/>
            <person name="Katayama T."/>
            <person name="Toyoda A."/>
            <person name="Kunieda T."/>
        </authorList>
    </citation>
    <scope>NUCLEOTIDE SEQUENCE [LARGE SCALE GENOMIC DNA]</scope>
    <source>
        <strain evidence="4 5">YOKOZUNA-1</strain>
    </source>
</reference>
<dbReference type="OrthoDB" id="118951at2759"/>
<dbReference type="InterPro" id="IPR006621">
    <property type="entry name" value="Nose-resist-to-fluoxetine_N"/>
</dbReference>
<keyword evidence="1" id="KW-0812">Transmembrane</keyword>
<dbReference type="SMART" id="SM00703">
    <property type="entry name" value="NRF"/>
    <property type="match status" value="1"/>
</dbReference>
<evidence type="ECO:0000256" key="1">
    <source>
        <dbReference type="SAM" id="Phobius"/>
    </source>
</evidence>
<dbReference type="PANTHER" id="PTHR11161:SF0">
    <property type="entry name" value="O-ACYLTRANSFERASE LIKE PROTEIN"/>
    <property type="match status" value="1"/>
</dbReference>
<dbReference type="InterPro" id="IPR052728">
    <property type="entry name" value="O2_lipid_transport_reg"/>
</dbReference>